<gene>
    <name evidence="1" type="ORF">Tco_0955407</name>
</gene>
<evidence type="ECO:0000313" key="2">
    <source>
        <dbReference type="Proteomes" id="UP001151760"/>
    </source>
</evidence>
<proteinExistence type="predicted"/>
<name>A0ABQ5E781_9ASTR</name>
<protein>
    <submittedName>
        <fullName evidence="1">Uncharacterized protein</fullName>
    </submittedName>
</protein>
<sequence>MIYENNKKEKRVMIHKEIHKFCDATLKRVLEKLKKYKKDVKPFEASRSDETLGNVREWKTTQIKKGSPRIIDP</sequence>
<keyword evidence="2" id="KW-1185">Reference proteome</keyword>
<accession>A0ABQ5E781</accession>
<organism evidence="1 2">
    <name type="scientific">Tanacetum coccineum</name>
    <dbReference type="NCBI Taxonomy" id="301880"/>
    <lineage>
        <taxon>Eukaryota</taxon>
        <taxon>Viridiplantae</taxon>
        <taxon>Streptophyta</taxon>
        <taxon>Embryophyta</taxon>
        <taxon>Tracheophyta</taxon>
        <taxon>Spermatophyta</taxon>
        <taxon>Magnoliopsida</taxon>
        <taxon>eudicotyledons</taxon>
        <taxon>Gunneridae</taxon>
        <taxon>Pentapetalae</taxon>
        <taxon>asterids</taxon>
        <taxon>campanulids</taxon>
        <taxon>Asterales</taxon>
        <taxon>Asteraceae</taxon>
        <taxon>Asteroideae</taxon>
        <taxon>Anthemideae</taxon>
        <taxon>Anthemidinae</taxon>
        <taxon>Tanacetum</taxon>
    </lineage>
</organism>
<reference evidence="1" key="2">
    <citation type="submission" date="2022-01" db="EMBL/GenBank/DDBJ databases">
        <authorList>
            <person name="Yamashiro T."/>
            <person name="Shiraishi A."/>
            <person name="Satake H."/>
            <person name="Nakayama K."/>
        </authorList>
    </citation>
    <scope>NUCLEOTIDE SEQUENCE</scope>
</reference>
<dbReference type="EMBL" id="BQNB010016006">
    <property type="protein sequence ID" value="GJT46692.1"/>
    <property type="molecule type" value="Genomic_DNA"/>
</dbReference>
<comment type="caution">
    <text evidence="1">The sequence shown here is derived from an EMBL/GenBank/DDBJ whole genome shotgun (WGS) entry which is preliminary data.</text>
</comment>
<evidence type="ECO:0000313" key="1">
    <source>
        <dbReference type="EMBL" id="GJT46692.1"/>
    </source>
</evidence>
<dbReference type="Proteomes" id="UP001151760">
    <property type="component" value="Unassembled WGS sequence"/>
</dbReference>
<reference evidence="1" key="1">
    <citation type="journal article" date="2022" name="Int. J. Mol. Sci.">
        <title>Draft Genome of Tanacetum Coccineum: Genomic Comparison of Closely Related Tanacetum-Family Plants.</title>
        <authorList>
            <person name="Yamashiro T."/>
            <person name="Shiraishi A."/>
            <person name="Nakayama K."/>
            <person name="Satake H."/>
        </authorList>
    </citation>
    <scope>NUCLEOTIDE SEQUENCE</scope>
</reference>